<protein>
    <recommendedName>
        <fullName evidence="3">Reverse transcriptase domain-containing protein</fullName>
    </recommendedName>
</protein>
<keyword evidence="2" id="KW-1185">Reference proteome</keyword>
<comment type="caution">
    <text evidence="1">The sequence shown here is derived from an EMBL/GenBank/DDBJ whole genome shotgun (WGS) entry which is preliminary data.</text>
</comment>
<dbReference type="PANTHER" id="PTHR48462:SF1">
    <property type="entry name" value="PROTEIN, PUTATIVE-RELATED"/>
    <property type="match status" value="1"/>
</dbReference>
<organism evidence="1 2">
    <name type="scientific">Tanacetum coccineum</name>
    <dbReference type="NCBI Taxonomy" id="301880"/>
    <lineage>
        <taxon>Eukaryota</taxon>
        <taxon>Viridiplantae</taxon>
        <taxon>Streptophyta</taxon>
        <taxon>Embryophyta</taxon>
        <taxon>Tracheophyta</taxon>
        <taxon>Spermatophyta</taxon>
        <taxon>Magnoliopsida</taxon>
        <taxon>eudicotyledons</taxon>
        <taxon>Gunneridae</taxon>
        <taxon>Pentapetalae</taxon>
        <taxon>asterids</taxon>
        <taxon>campanulids</taxon>
        <taxon>Asterales</taxon>
        <taxon>Asteraceae</taxon>
        <taxon>Asteroideae</taxon>
        <taxon>Anthemideae</taxon>
        <taxon>Anthemidinae</taxon>
        <taxon>Tanacetum</taxon>
    </lineage>
</organism>
<reference evidence="1" key="2">
    <citation type="submission" date="2022-01" db="EMBL/GenBank/DDBJ databases">
        <authorList>
            <person name="Yamashiro T."/>
            <person name="Shiraishi A."/>
            <person name="Satake H."/>
            <person name="Nakayama K."/>
        </authorList>
    </citation>
    <scope>NUCLEOTIDE SEQUENCE</scope>
</reference>
<dbReference type="Proteomes" id="UP001151760">
    <property type="component" value="Unassembled WGS sequence"/>
</dbReference>
<evidence type="ECO:0008006" key="3">
    <source>
        <dbReference type="Google" id="ProtNLM"/>
    </source>
</evidence>
<proteinExistence type="predicted"/>
<sequence length="334" mass="37459">MMGPLKKVDDPVNMHIDSEVEEVFNETAGFMINKLKVLALACLRGTISSFDFSCFTNKNTTSSKAQQILASAFFSKMVKDMEAHFDMTVRQKAVFECLRASHALDFLLAIPIDGLGQQMSPVEYRTIPKYRLTIPLFSIDAICPICRKAYLDFFGKHAVHCKELPDFKYRHDMVRDVLFDICRRAGISVKKEVHVNFLTDLSDGRSTLRPVDVLAFGWVGGKHACVELTGASPLVALSGRSFIVGHAALKVASCKMTKHEKSCIKNQHVFILFAFETFGFLAPEAVELLNRVQRVMNSNVMTHRSINVIFCRISFAIQKRLAAQLVARLPSTTM</sequence>
<name>A0ABQ4Y1I4_9ASTR</name>
<accession>A0ABQ4Y1I4</accession>
<reference evidence="1" key="1">
    <citation type="journal article" date="2022" name="Int. J. Mol. Sci.">
        <title>Draft Genome of Tanacetum Coccineum: Genomic Comparison of Closely Related Tanacetum-Family Plants.</title>
        <authorList>
            <person name="Yamashiro T."/>
            <person name="Shiraishi A."/>
            <person name="Nakayama K."/>
            <person name="Satake H."/>
        </authorList>
    </citation>
    <scope>NUCLEOTIDE SEQUENCE</scope>
</reference>
<evidence type="ECO:0000313" key="2">
    <source>
        <dbReference type="Proteomes" id="UP001151760"/>
    </source>
</evidence>
<evidence type="ECO:0000313" key="1">
    <source>
        <dbReference type="EMBL" id="GJS71533.1"/>
    </source>
</evidence>
<dbReference type="PANTHER" id="PTHR48462">
    <property type="entry name" value="PROTEIN, PUTATIVE-RELATED"/>
    <property type="match status" value="1"/>
</dbReference>
<gene>
    <name evidence="1" type="ORF">Tco_0704374</name>
</gene>
<dbReference type="EMBL" id="BQNB010010013">
    <property type="protein sequence ID" value="GJS71533.1"/>
    <property type="molecule type" value="Genomic_DNA"/>
</dbReference>